<dbReference type="EMBL" id="MH816966">
    <property type="protein sequence ID" value="AYD85493.1"/>
    <property type="molecule type" value="Genomic_DNA"/>
</dbReference>
<evidence type="ECO:0000313" key="1">
    <source>
        <dbReference type="EMBL" id="AYD85493.1"/>
    </source>
</evidence>
<dbReference type="Pfam" id="PF10934">
    <property type="entry name" value="Sheath_initiator"/>
    <property type="match status" value="1"/>
</dbReference>
<dbReference type="GeneID" id="55004105"/>
<evidence type="ECO:0000313" key="2">
    <source>
        <dbReference type="Proteomes" id="UP000268320"/>
    </source>
</evidence>
<proteinExistence type="predicted"/>
<keyword evidence="2" id="KW-1185">Reference proteome</keyword>
<accession>A0A386KLZ7</accession>
<reference evidence="1 2" key="1">
    <citation type="submission" date="2018-08" db="EMBL/GenBank/DDBJ databases">
        <title>Characterization and Complete Genome Sequence Analysis of a Lytic Bacteriophage FEC19 infecting Escherichia coli O157:H7.</title>
        <authorList>
            <person name="Fan C."/>
            <person name="Zhao C."/>
            <person name="Tie D."/>
            <person name="Sun Y."/>
        </authorList>
    </citation>
    <scope>NUCLEOTIDE SEQUENCE [LARGE SCALE GENOMIC DNA]</scope>
</reference>
<dbReference type="RefSeq" id="YP_009813030.1">
    <property type="nucleotide sequence ID" value="NC_048073.1"/>
</dbReference>
<dbReference type="Proteomes" id="UP000268320">
    <property type="component" value="Genome"/>
</dbReference>
<organism evidence="1 2">
    <name type="scientific">Escherichia phage FEC19</name>
    <dbReference type="NCBI Taxonomy" id="2315486"/>
    <lineage>
        <taxon>Viruses</taxon>
        <taxon>Duplodnaviria</taxon>
        <taxon>Heunggongvirae</taxon>
        <taxon>Uroviricota</taxon>
        <taxon>Caudoviricetes</taxon>
        <taxon>Lindbergviridae</taxon>
        <taxon>Wifcevirus</taxon>
        <taxon>Wifcevirus FEC19</taxon>
    </lineage>
</organism>
<name>A0A386KLZ7_9CAUD</name>
<dbReference type="KEGG" id="vg:55004105"/>
<dbReference type="InterPro" id="IPR020288">
    <property type="entry name" value="Sheath_initiator"/>
</dbReference>
<protein>
    <submittedName>
        <fullName evidence="1">Uncharacterized protein</fullName>
    </submittedName>
</protein>
<sequence length="118" mass="12812">MTTLTIEVNDNNDLFLPDGRNLNILSGEKAMVQVIKAAHQMRLGEDLYDVENGVDYLGTVFKSPVDEDGARKSIADAILKKADVAGIDSLTVTIQNGILGFTAEVVTIYGERIKVSNQ</sequence>